<dbReference type="InterPro" id="IPR050312">
    <property type="entry name" value="IolE/XylAMocC-like"/>
</dbReference>
<dbReference type="Proteomes" id="UP000481252">
    <property type="component" value="Unassembled WGS sequence"/>
</dbReference>
<dbReference type="Gene3D" id="3.20.20.150">
    <property type="entry name" value="Divalent-metal-dependent TIM barrel enzymes"/>
    <property type="match status" value="1"/>
</dbReference>
<dbReference type="PANTHER" id="PTHR12110:SF48">
    <property type="entry name" value="BLL3656 PROTEIN"/>
    <property type="match status" value="1"/>
</dbReference>
<dbReference type="AlphaFoldDB" id="A0A7C9V8G7"/>
<dbReference type="InterPro" id="IPR036237">
    <property type="entry name" value="Xyl_isomerase-like_sf"/>
</dbReference>
<gene>
    <name evidence="2" type="ORF">G6N74_18185</name>
</gene>
<evidence type="ECO:0000313" key="3">
    <source>
        <dbReference type="Proteomes" id="UP000481252"/>
    </source>
</evidence>
<dbReference type="Pfam" id="PF01261">
    <property type="entry name" value="AP_endonuc_2"/>
    <property type="match status" value="1"/>
</dbReference>
<evidence type="ECO:0000313" key="2">
    <source>
        <dbReference type="EMBL" id="NGN43004.1"/>
    </source>
</evidence>
<reference evidence="2 3" key="1">
    <citation type="submission" date="2020-02" db="EMBL/GenBank/DDBJ databases">
        <title>Genome sequence of the type strain CGMCC 1.15528 of Mesorhizobium zhangyense.</title>
        <authorList>
            <person name="Gao J."/>
            <person name="Sun J."/>
        </authorList>
    </citation>
    <scope>NUCLEOTIDE SEQUENCE [LARGE SCALE GENOMIC DNA]</scope>
    <source>
        <strain evidence="2 3">CGMCC 1.15528</strain>
    </source>
</reference>
<accession>A0A7C9V8G7</accession>
<dbReference type="PANTHER" id="PTHR12110">
    <property type="entry name" value="HYDROXYPYRUVATE ISOMERASE"/>
    <property type="match status" value="1"/>
</dbReference>
<sequence>MIAGAAGAGLDAVGLRIIAPRPGDVVAPVSGNPLAIRELKDELGARNIRLNDIEAIIIREDTDFAVFEPALAAGVELGAAHVIANMYVEEPVQAAEQYAKLCELAARHELCVALEFIPLSLLKTLDQALNILKLADQPNGRLLIDAIHLSRSGGHPRDLAGVDPKLFAFAHFCDAPLKQPSLENLPLETRQQRMLPGEGELWLPEFVAALPGNLTLGIETPSLATAGLPVAEKIARGAAAMRRVLERCGEKSA</sequence>
<dbReference type="SUPFAM" id="SSF51658">
    <property type="entry name" value="Xylose isomerase-like"/>
    <property type="match status" value="1"/>
</dbReference>
<keyword evidence="3" id="KW-1185">Reference proteome</keyword>
<dbReference type="GO" id="GO:0016853">
    <property type="term" value="F:isomerase activity"/>
    <property type="evidence" value="ECO:0007669"/>
    <property type="project" value="UniProtKB-KW"/>
</dbReference>
<evidence type="ECO:0000259" key="1">
    <source>
        <dbReference type="Pfam" id="PF01261"/>
    </source>
</evidence>
<dbReference type="RefSeq" id="WP_165119365.1">
    <property type="nucleotide sequence ID" value="NZ_JAAKZG010000007.1"/>
</dbReference>
<dbReference type="InterPro" id="IPR013022">
    <property type="entry name" value="Xyl_isomerase-like_TIM-brl"/>
</dbReference>
<protein>
    <submittedName>
        <fullName evidence="2">Sugar phosphate isomerase/epimerase</fullName>
    </submittedName>
</protein>
<organism evidence="2 3">
    <name type="scientific">Mesorhizobium zhangyense</name>
    <dbReference type="NCBI Taxonomy" id="1776730"/>
    <lineage>
        <taxon>Bacteria</taxon>
        <taxon>Pseudomonadati</taxon>
        <taxon>Pseudomonadota</taxon>
        <taxon>Alphaproteobacteria</taxon>
        <taxon>Hyphomicrobiales</taxon>
        <taxon>Phyllobacteriaceae</taxon>
        <taxon>Mesorhizobium</taxon>
    </lineage>
</organism>
<dbReference type="EMBL" id="JAAKZG010000007">
    <property type="protein sequence ID" value="NGN43004.1"/>
    <property type="molecule type" value="Genomic_DNA"/>
</dbReference>
<comment type="caution">
    <text evidence="2">The sequence shown here is derived from an EMBL/GenBank/DDBJ whole genome shotgun (WGS) entry which is preliminary data.</text>
</comment>
<keyword evidence="2" id="KW-0413">Isomerase</keyword>
<name>A0A7C9V8G7_9HYPH</name>
<proteinExistence type="predicted"/>
<feature type="domain" description="Xylose isomerase-like TIM barrel" evidence="1">
    <location>
        <begin position="5"/>
        <end position="242"/>
    </location>
</feature>